<proteinExistence type="inferred from homology"/>
<dbReference type="SUPFAM" id="SSF68906">
    <property type="entry name" value="SAP domain"/>
    <property type="match status" value="1"/>
</dbReference>
<keyword evidence="7" id="KW-1015">Disulfide bond</keyword>
<evidence type="ECO:0000256" key="4">
    <source>
        <dbReference type="ARBA" id="ARBA00022473"/>
    </source>
</evidence>
<comment type="similarity">
    <text evidence="2">Belongs to the ARMET family.</text>
</comment>
<dbReference type="InterPro" id="IPR045333">
    <property type="entry name" value="ARMET-like"/>
</dbReference>
<evidence type="ECO:0000256" key="11">
    <source>
        <dbReference type="SAM" id="MobiDB-lite"/>
    </source>
</evidence>
<evidence type="ECO:0000256" key="6">
    <source>
        <dbReference type="ARBA" id="ARBA00022729"/>
    </source>
</evidence>
<dbReference type="GO" id="GO:0008270">
    <property type="term" value="F:zinc ion binding"/>
    <property type="evidence" value="ECO:0007669"/>
    <property type="project" value="UniProtKB-KW"/>
</dbReference>
<feature type="domain" description="C3H1-type" evidence="13">
    <location>
        <begin position="145"/>
        <end position="186"/>
    </location>
</feature>
<evidence type="ECO:0000259" key="13">
    <source>
        <dbReference type="PROSITE" id="PS50103"/>
    </source>
</evidence>
<protein>
    <recommendedName>
        <fullName evidence="3">Mesencephalic astrocyte-derived neurotrophic factor homolog</fullName>
    </recommendedName>
    <alternativeName>
        <fullName evidence="9">MANF/CDNF-like protein</fullName>
    </alternativeName>
</protein>
<evidence type="ECO:0000256" key="9">
    <source>
        <dbReference type="ARBA" id="ARBA00032923"/>
    </source>
</evidence>
<keyword evidence="5" id="KW-0964">Secreted</keyword>
<name>A0AAD7ZFT3_DIPPU</name>
<dbReference type="GO" id="GO:0071542">
    <property type="term" value="P:dopaminergic neuron differentiation"/>
    <property type="evidence" value="ECO:0007669"/>
    <property type="project" value="TreeGrafter"/>
</dbReference>
<feature type="zinc finger region" description="C3H1-type" evidence="10">
    <location>
        <begin position="145"/>
        <end position="186"/>
    </location>
</feature>
<dbReference type="Pfam" id="PF14608">
    <property type="entry name" value="zf-CCCH_2"/>
    <property type="match status" value="4"/>
</dbReference>
<keyword evidence="10" id="KW-0863">Zinc-finger</keyword>
<keyword evidence="12" id="KW-0812">Transmembrane</keyword>
<dbReference type="InterPro" id="IPR045332">
    <property type="entry name" value="ARMET_N"/>
</dbReference>
<dbReference type="Proteomes" id="UP001233999">
    <property type="component" value="Unassembled WGS sequence"/>
</dbReference>
<dbReference type="EMBL" id="JASPKZ010008386">
    <property type="protein sequence ID" value="KAJ9579540.1"/>
    <property type="molecule type" value="Genomic_DNA"/>
</dbReference>
<evidence type="ECO:0000256" key="12">
    <source>
        <dbReference type="SAM" id="Phobius"/>
    </source>
</evidence>
<dbReference type="GO" id="GO:0005615">
    <property type="term" value="C:extracellular space"/>
    <property type="evidence" value="ECO:0007669"/>
    <property type="project" value="TreeGrafter"/>
</dbReference>
<reference evidence="14" key="1">
    <citation type="journal article" date="2023" name="IScience">
        <title>Live-bearing cockroach genome reveals convergent evolutionary mechanisms linked to viviparity in insects and beyond.</title>
        <authorList>
            <person name="Fouks B."/>
            <person name="Harrison M.C."/>
            <person name="Mikhailova A.A."/>
            <person name="Marchal E."/>
            <person name="English S."/>
            <person name="Carruthers M."/>
            <person name="Jennings E.C."/>
            <person name="Chiamaka E.L."/>
            <person name="Frigard R.A."/>
            <person name="Pippel M."/>
            <person name="Attardo G.M."/>
            <person name="Benoit J.B."/>
            <person name="Bornberg-Bauer E."/>
            <person name="Tobe S.S."/>
        </authorList>
    </citation>
    <scope>NUCLEOTIDE SEQUENCE</scope>
    <source>
        <strain evidence="14">Stay&amp;Tobe</strain>
    </source>
</reference>
<dbReference type="InterPro" id="IPR000571">
    <property type="entry name" value="Znf_CCCH"/>
</dbReference>
<keyword evidence="12" id="KW-0472">Membrane</keyword>
<evidence type="ECO:0000313" key="15">
    <source>
        <dbReference type="Proteomes" id="UP001233999"/>
    </source>
</evidence>
<comment type="function">
    <text evidence="8">Required during the maturation of the embryonic nervous system for maintenance of neuronal and cuticular connectivity. Essential for maintenance of dopaminergic neurons and dopamine levels.</text>
</comment>
<organism evidence="14 15">
    <name type="scientific">Diploptera punctata</name>
    <name type="common">Pacific beetle cockroach</name>
    <dbReference type="NCBI Taxonomy" id="6984"/>
    <lineage>
        <taxon>Eukaryota</taxon>
        <taxon>Metazoa</taxon>
        <taxon>Ecdysozoa</taxon>
        <taxon>Arthropoda</taxon>
        <taxon>Hexapoda</taxon>
        <taxon>Insecta</taxon>
        <taxon>Pterygota</taxon>
        <taxon>Neoptera</taxon>
        <taxon>Polyneoptera</taxon>
        <taxon>Dictyoptera</taxon>
        <taxon>Blattodea</taxon>
        <taxon>Blaberoidea</taxon>
        <taxon>Blaberidae</taxon>
        <taxon>Diplopterinae</taxon>
        <taxon>Diploptera</taxon>
    </lineage>
</organism>
<dbReference type="Pfam" id="PF20145">
    <property type="entry name" value="ARMET_N"/>
    <property type="match status" value="1"/>
</dbReference>
<keyword evidence="6" id="KW-0732">Signal</keyword>
<evidence type="ECO:0000256" key="10">
    <source>
        <dbReference type="PROSITE-ProRule" id="PRU00723"/>
    </source>
</evidence>
<dbReference type="InterPro" id="IPR019345">
    <property type="entry name" value="ARMET_C"/>
</dbReference>
<dbReference type="SMART" id="SM00356">
    <property type="entry name" value="ZnF_C3H1"/>
    <property type="match status" value="3"/>
</dbReference>
<dbReference type="GO" id="GO:0005783">
    <property type="term" value="C:endoplasmic reticulum"/>
    <property type="evidence" value="ECO:0007669"/>
    <property type="project" value="TreeGrafter"/>
</dbReference>
<comment type="subcellular location">
    <subcellularLocation>
        <location evidence="1">Secreted</location>
    </subcellularLocation>
</comment>
<accession>A0AAD7ZFT3</accession>
<dbReference type="GO" id="GO:0031175">
    <property type="term" value="P:neuron projection development"/>
    <property type="evidence" value="ECO:0007669"/>
    <property type="project" value="TreeGrafter"/>
</dbReference>
<evidence type="ECO:0000256" key="1">
    <source>
        <dbReference type="ARBA" id="ARBA00004613"/>
    </source>
</evidence>
<evidence type="ECO:0000256" key="7">
    <source>
        <dbReference type="ARBA" id="ARBA00023157"/>
    </source>
</evidence>
<feature type="transmembrane region" description="Helical" evidence="12">
    <location>
        <begin position="248"/>
        <end position="266"/>
    </location>
</feature>
<dbReference type="FunFam" id="1.10.225.10:FF:000003">
    <property type="entry name" value="Mesencephalic astrocyte-derived neurotrophic factor"/>
    <property type="match status" value="1"/>
</dbReference>
<feature type="compositionally biased region" description="Basic and acidic residues" evidence="11">
    <location>
        <begin position="72"/>
        <end position="91"/>
    </location>
</feature>
<dbReference type="PROSITE" id="PS50103">
    <property type="entry name" value="ZF_C3H1"/>
    <property type="match status" value="2"/>
</dbReference>
<feature type="non-terminal residue" evidence="14">
    <location>
        <position position="1"/>
    </location>
</feature>
<evidence type="ECO:0000256" key="2">
    <source>
        <dbReference type="ARBA" id="ARBA00005617"/>
    </source>
</evidence>
<dbReference type="AlphaFoldDB" id="A0AAD7ZFT3"/>
<keyword evidence="15" id="KW-1185">Reference proteome</keyword>
<dbReference type="PANTHER" id="PTHR12990">
    <property type="entry name" value="ARMET-LIKE PROTEIN"/>
    <property type="match status" value="1"/>
</dbReference>
<keyword evidence="10" id="KW-0479">Metal-binding</keyword>
<dbReference type="PANTHER" id="PTHR12990:SF5">
    <property type="entry name" value="MESENCEPHALIC ASTROCYTE-DERIVED NEUROTROPHIC FACTOR HOMOLOG"/>
    <property type="match status" value="1"/>
</dbReference>
<evidence type="ECO:0000256" key="5">
    <source>
        <dbReference type="ARBA" id="ARBA00022525"/>
    </source>
</evidence>
<feature type="zinc finger region" description="C3H1-type" evidence="10">
    <location>
        <begin position="114"/>
        <end position="139"/>
    </location>
</feature>
<dbReference type="InterPro" id="IPR036361">
    <property type="entry name" value="SAP_dom_sf"/>
</dbReference>
<dbReference type="Gene3D" id="1.10.225.10">
    <property type="entry name" value="Saposin-like"/>
    <property type="match status" value="1"/>
</dbReference>
<dbReference type="Pfam" id="PF10208">
    <property type="entry name" value="ARMET_C"/>
    <property type="match status" value="1"/>
</dbReference>
<dbReference type="Gene3D" id="4.10.1000.40">
    <property type="match status" value="1"/>
</dbReference>
<evidence type="ECO:0000313" key="14">
    <source>
        <dbReference type="EMBL" id="KAJ9579540.1"/>
    </source>
</evidence>
<reference evidence="14" key="2">
    <citation type="submission" date="2023-05" db="EMBL/GenBank/DDBJ databases">
        <authorList>
            <person name="Fouks B."/>
        </authorList>
    </citation>
    <scope>NUCLEOTIDE SEQUENCE</scope>
    <source>
        <strain evidence="14">Stay&amp;Tobe</strain>
        <tissue evidence="14">Testes</tissue>
    </source>
</reference>
<keyword evidence="12" id="KW-1133">Transmembrane helix</keyword>
<keyword evidence="10" id="KW-0862">Zinc</keyword>
<dbReference type="FunFam" id="1.10.720.30:FF:000003">
    <property type="entry name" value="Mesencephalic astrocyte-derived neurotrophic factor"/>
    <property type="match status" value="1"/>
</dbReference>
<evidence type="ECO:0000256" key="8">
    <source>
        <dbReference type="ARBA" id="ARBA00024999"/>
    </source>
</evidence>
<sequence length="430" mass="49156">MNSRNLDALIYTSADVTCPPQLRETLGDLQRTESPQFVVTLDGLDPMIFNARKKQKAATTIIVSSPNPEVQYEEKEKESNEVAEQPKEKRSTSPILFVKPASPDTSGTVSDNLKKVNERCKYWPACRSGDKCDYVHPTVPCNINNYCTLVCFFFIIYLNVFSFILFHRSFPNCKFGDKCLYIHPNCKFDASCTRRDCPFTHASPRNMTSSVSAPSLRITQQVCKFYPKCSNVNCKFLHPKMCRYGLQTLYFILAVVLFLASSVYGLKKEDCEVCMTVVEKFANSLSSQVKSDPKKIEAEFRKFCKTTKNKENRFAYGLEDSATGILGELSKPISWSMPADKVCEKLKKKDSQICDLRYDKTIDLRTVDLKKLKVRDLRKILSDWDETCEGCIEKPDFIARIEELKPQYMHQELIAKCYSSPIIVIKDCIL</sequence>
<dbReference type="Gene3D" id="4.10.1000.30">
    <property type="match status" value="2"/>
</dbReference>
<feature type="domain" description="C3H1-type" evidence="13">
    <location>
        <begin position="114"/>
        <end position="139"/>
    </location>
</feature>
<dbReference type="Gene3D" id="1.10.720.30">
    <property type="entry name" value="SAP domain"/>
    <property type="match status" value="1"/>
</dbReference>
<feature type="transmembrane region" description="Helical" evidence="12">
    <location>
        <begin position="143"/>
        <end position="166"/>
    </location>
</feature>
<feature type="region of interest" description="Disordered" evidence="11">
    <location>
        <begin position="69"/>
        <end position="109"/>
    </location>
</feature>
<gene>
    <name evidence="14" type="ORF">L9F63_004799</name>
</gene>
<comment type="caution">
    <text evidence="14">The sequence shown here is derived from an EMBL/GenBank/DDBJ whole genome shotgun (WGS) entry which is preliminary data.</text>
</comment>
<evidence type="ECO:0000256" key="3">
    <source>
        <dbReference type="ARBA" id="ARBA00014267"/>
    </source>
</evidence>
<keyword evidence="4" id="KW-0217">Developmental protein</keyword>